<organism evidence="2 3">
    <name type="scientific">Alteraurantiacibacter aestuarii</name>
    <dbReference type="NCBI Taxonomy" id="650004"/>
    <lineage>
        <taxon>Bacteria</taxon>
        <taxon>Pseudomonadati</taxon>
        <taxon>Pseudomonadota</taxon>
        <taxon>Alphaproteobacteria</taxon>
        <taxon>Sphingomonadales</taxon>
        <taxon>Erythrobacteraceae</taxon>
        <taxon>Alteraurantiacibacter</taxon>
    </lineage>
</organism>
<dbReference type="Proteomes" id="UP000435243">
    <property type="component" value="Unassembled WGS sequence"/>
</dbReference>
<keyword evidence="3" id="KW-1185">Reference proteome</keyword>
<proteinExistence type="predicted"/>
<accession>A0A844ZU41</accession>
<dbReference type="RefSeq" id="WP_160591848.1">
    <property type="nucleotide sequence ID" value="NZ_BAAAFP010000001.1"/>
</dbReference>
<feature type="transmembrane region" description="Helical" evidence="1">
    <location>
        <begin position="329"/>
        <end position="353"/>
    </location>
</feature>
<feature type="transmembrane region" description="Helical" evidence="1">
    <location>
        <begin position="243"/>
        <end position="261"/>
    </location>
</feature>
<dbReference type="EMBL" id="WTYY01000005">
    <property type="protein sequence ID" value="MXO89079.1"/>
    <property type="molecule type" value="Genomic_DNA"/>
</dbReference>
<feature type="transmembrane region" description="Helical" evidence="1">
    <location>
        <begin position="300"/>
        <end position="317"/>
    </location>
</feature>
<keyword evidence="1" id="KW-1133">Transmembrane helix</keyword>
<feature type="transmembrane region" description="Helical" evidence="1">
    <location>
        <begin position="273"/>
        <end position="294"/>
    </location>
</feature>
<gene>
    <name evidence="2" type="ORF">GRI32_10040</name>
</gene>
<name>A0A844ZU41_9SPHN</name>
<feature type="transmembrane region" description="Helical" evidence="1">
    <location>
        <begin position="107"/>
        <end position="128"/>
    </location>
</feature>
<keyword evidence="1" id="KW-0812">Transmembrane</keyword>
<evidence type="ECO:0000256" key="1">
    <source>
        <dbReference type="SAM" id="Phobius"/>
    </source>
</evidence>
<evidence type="ECO:0000313" key="2">
    <source>
        <dbReference type="EMBL" id="MXO89079.1"/>
    </source>
</evidence>
<evidence type="ECO:0000313" key="3">
    <source>
        <dbReference type="Proteomes" id="UP000435243"/>
    </source>
</evidence>
<protein>
    <submittedName>
        <fullName evidence="2">DUF3667 domain-containing protein</fullName>
    </submittedName>
</protein>
<dbReference type="Pfam" id="PF12412">
    <property type="entry name" value="DUF3667"/>
    <property type="match status" value="1"/>
</dbReference>
<sequence length="356" mass="39466">MSDILDGIGTAAEGGLFARALEPHSGAQGKHPHQPDNCLNCDTPLIGAYCHACGQHGHVHRTIGAFWHDLMHGALHLDGKMWRTLPLLVLRPGRLTRRYIEGARARFVSPMALFLFSVFLMFAVFQMLGITAPTDLQTNNPVQRGIETGMVEAEAAQNAAQTELDRLSATDPGRAAAETRLSEASEALAAMRLVRSYTISENLGANMSIKPTGVAFIDDGIGKKWRENPSLMLYKLQANSYKFSWLLIPISIPFVWLLFAWKRRFKGYDHAIFVTYSLSFMTLFFVVLSVLGWLGVGGGWLFTAFATLAPLHIYKQLRGAYGLSRFSAIWRLVALLLLIFLIVLLFLQALLLLGAF</sequence>
<dbReference type="OrthoDB" id="9111327at2"/>
<dbReference type="AlphaFoldDB" id="A0A844ZU41"/>
<comment type="caution">
    <text evidence="2">The sequence shown here is derived from an EMBL/GenBank/DDBJ whole genome shotgun (WGS) entry which is preliminary data.</text>
</comment>
<dbReference type="InterPro" id="IPR022134">
    <property type="entry name" value="DUF3667"/>
</dbReference>
<keyword evidence="1" id="KW-0472">Membrane</keyword>
<reference evidence="2 3" key="1">
    <citation type="submission" date="2019-12" db="EMBL/GenBank/DDBJ databases">
        <title>Genomic-based taxomic classification of the family Erythrobacteraceae.</title>
        <authorList>
            <person name="Xu L."/>
        </authorList>
    </citation>
    <scope>NUCLEOTIDE SEQUENCE [LARGE SCALE GENOMIC DNA]</scope>
    <source>
        <strain evidence="2 3">JCM 16339</strain>
    </source>
</reference>